<dbReference type="Pfam" id="PF19295">
    <property type="entry name" value="SufBD_N"/>
    <property type="match status" value="1"/>
</dbReference>
<evidence type="ECO:0000313" key="5">
    <source>
        <dbReference type="Proteomes" id="UP000316213"/>
    </source>
</evidence>
<organism evidence="4 5">
    <name type="scientific">Neorhodopirellula pilleata</name>
    <dbReference type="NCBI Taxonomy" id="2714738"/>
    <lineage>
        <taxon>Bacteria</taxon>
        <taxon>Pseudomonadati</taxon>
        <taxon>Planctomycetota</taxon>
        <taxon>Planctomycetia</taxon>
        <taxon>Pirellulales</taxon>
        <taxon>Pirellulaceae</taxon>
        <taxon>Neorhodopirellula</taxon>
    </lineage>
</organism>
<dbReference type="InterPro" id="IPR000825">
    <property type="entry name" value="SUF_FeS_clus_asmbl_SufBD_core"/>
</dbReference>
<dbReference type="SUPFAM" id="SSF101960">
    <property type="entry name" value="Stabilizer of iron transporter SufD"/>
    <property type="match status" value="1"/>
</dbReference>
<accession>A0A5C6A5E1</accession>
<dbReference type="NCBIfam" id="TIGR01981">
    <property type="entry name" value="sufD"/>
    <property type="match status" value="1"/>
</dbReference>
<keyword evidence="5" id="KW-1185">Reference proteome</keyword>
<gene>
    <name evidence="4" type="primary">sufB_1</name>
    <name evidence="4" type="ORF">Pla100_40710</name>
</gene>
<dbReference type="Proteomes" id="UP000316213">
    <property type="component" value="Unassembled WGS sequence"/>
</dbReference>
<evidence type="ECO:0000256" key="1">
    <source>
        <dbReference type="ARBA" id="ARBA00043967"/>
    </source>
</evidence>
<feature type="domain" description="SUF system FeS cluster assembly SufBD core" evidence="2">
    <location>
        <begin position="181"/>
        <end position="408"/>
    </location>
</feature>
<evidence type="ECO:0000259" key="3">
    <source>
        <dbReference type="Pfam" id="PF19295"/>
    </source>
</evidence>
<dbReference type="OrthoDB" id="9803529at2"/>
<dbReference type="EMBL" id="SJPM01000009">
    <property type="protein sequence ID" value="TWT93553.1"/>
    <property type="molecule type" value="Genomic_DNA"/>
</dbReference>
<dbReference type="PANTHER" id="PTHR43575:SF1">
    <property type="entry name" value="PROTEIN ABCI7, CHLOROPLASTIC"/>
    <property type="match status" value="1"/>
</dbReference>
<dbReference type="RefSeq" id="WP_146579380.1">
    <property type="nucleotide sequence ID" value="NZ_SJPM01000009.1"/>
</dbReference>
<dbReference type="InterPro" id="IPR011542">
    <property type="entry name" value="SUF_FeS_clus_asmbl_SufD"/>
</dbReference>
<comment type="caution">
    <text evidence="4">The sequence shown here is derived from an EMBL/GenBank/DDBJ whole genome shotgun (WGS) entry which is preliminary data.</text>
</comment>
<dbReference type="InterPro" id="IPR055346">
    <property type="entry name" value="Fe-S_cluster_assembly_SufBD"/>
</dbReference>
<reference evidence="4 5" key="1">
    <citation type="submission" date="2019-02" db="EMBL/GenBank/DDBJ databases">
        <title>Deep-cultivation of Planctomycetes and their phenomic and genomic characterization uncovers novel biology.</title>
        <authorList>
            <person name="Wiegand S."/>
            <person name="Jogler M."/>
            <person name="Boedeker C."/>
            <person name="Pinto D."/>
            <person name="Vollmers J."/>
            <person name="Rivas-Marin E."/>
            <person name="Kohn T."/>
            <person name="Peeters S.H."/>
            <person name="Heuer A."/>
            <person name="Rast P."/>
            <person name="Oberbeckmann S."/>
            <person name="Bunk B."/>
            <person name="Jeske O."/>
            <person name="Meyerdierks A."/>
            <person name="Storesund J.E."/>
            <person name="Kallscheuer N."/>
            <person name="Luecker S."/>
            <person name="Lage O.M."/>
            <person name="Pohl T."/>
            <person name="Merkel B.J."/>
            <person name="Hornburger P."/>
            <person name="Mueller R.-W."/>
            <person name="Bruemmer F."/>
            <person name="Labrenz M."/>
            <person name="Spormann A.M."/>
            <person name="Op Den Camp H."/>
            <person name="Overmann J."/>
            <person name="Amann R."/>
            <person name="Jetten M.S.M."/>
            <person name="Mascher T."/>
            <person name="Medema M.H."/>
            <person name="Devos D.P."/>
            <person name="Kaster A.-K."/>
            <person name="Ovreas L."/>
            <person name="Rohde M."/>
            <person name="Galperin M.Y."/>
            <person name="Jogler C."/>
        </authorList>
    </citation>
    <scope>NUCLEOTIDE SEQUENCE [LARGE SCALE GENOMIC DNA]</scope>
    <source>
        <strain evidence="4 5">Pla100</strain>
    </source>
</reference>
<proteinExistence type="inferred from homology"/>
<dbReference type="InterPro" id="IPR045595">
    <property type="entry name" value="SufBD_N"/>
</dbReference>
<dbReference type="InterPro" id="IPR037284">
    <property type="entry name" value="SUF_FeS_clus_asmbl_SufBD_sf"/>
</dbReference>
<evidence type="ECO:0000313" key="4">
    <source>
        <dbReference type="EMBL" id="TWT93553.1"/>
    </source>
</evidence>
<name>A0A5C6A5E1_9BACT</name>
<evidence type="ECO:0000259" key="2">
    <source>
        <dbReference type="Pfam" id="PF01458"/>
    </source>
</evidence>
<sequence>MSLTASATFDASGFEGFLEARSSEPQWLTLLRRESFSHAEAMDWPSRRSEEWIRTDNRIFQLHKYAPPQVPGGELEIPDVAQLREGIDPGGTMLTVDSQLAVETLDESLAAMGVLFGSLERFCNEAPDKVRPFLYTVVDPDYDKFAALHAAFWSGGQFLYVPKGVVIEKPLYIGSVMSDGGIDTSHTLIVLEEGAEATVIHESNSVDPAAGGLHMGAIEIIQKPNSHLRYVNVQEWGHKTYHFAHQKATVDRDATLQWTVAAMGAGLAKVNQSVDLIGPGADSQVNGVLFTEGRQHIAYHTQQHHKAPSCHSDFLYKSAQQDKSRTVWRGMIKVDKKAQKTDGYQRNDNLVLSNHSRADSIPGLEIEADDVRCTHGSTTAKVDEEQIFYALCRGFTRKEAVRMIVSGFFQQIFDRITIESVRDALALAIARQVREYE</sequence>
<dbReference type="Pfam" id="PF01458">
    <property type="entry name" value="SUFBD_core"/>
    <property type="match status" value="1"/>
</dbReference>
<dbReference type="GO" id="GO:0016226">
    <property type="term" value="P:iron-sulfur cluster assembly"/>
    <property type="evidence" value="ECO:0007669"/>
    <property type="project" value="InterPro"/>
</dbReference>
<feature type="domain" description="SUF system FeS cluster assembly SufBD N-terminal" evidence="3">
    <location>
        <begin position="93"/>
        <end position="172"/>
    </location>
</feature>
<dbReference type="AlphaFoldDB" id="A0A5C6A5E1"/>
<dbReference type="PANTHER" id="PTHR43575">
    <property type="entry name" value="PROTEIN ABCI7, CHLOROPLASTIC"/>
    <property type="match status" value="1"/>
</dbReference>
<comment type="similarity">
    <text evidence="1">Belongs to the iron-sulfur cluster assembly SufBD family.</text>
</comment>
<protein>
    <submittedName>
        <fullName evidence="4">FeS cluster assembly protein SufB</fullName>
    </submittedName>
</protein>